<evidence type="ECO:0000313" key="5">
    <source>
        <dbReference type="Proteomes" id="UP001215598"/>
    </source>
</evidence>
<evidence type="ECO:0000259" key="3">
    <source>
        <dbReference type="Pfam" id="PF12717"/>
    </source>
</evidence>
<accession>A0AAD7N7J0</accession>
<sequence>MFTSMVLGNLAVYQPPLAALGFECCADITHLSSDSDIEVRRNAAYSLARITFWHGASQIMDRRAVQCVLTAFGVSDTETTMMLCEILWNLAFHKSKLVLQLGLELYIRLVLLTSCGDTQIRRCALSILGNTAAENTGIWESLFELLLSASSSTHQFVCNVIRDLTVHDCASPDFVEETCTRVVLLLRDQDWEVRRYAVCALSKISCWPEYAQLVRNAGTLDWLPDLVGDPDAKSREWAGRLLENMASHTSAAAAHLESELFTHNLQLLSEGEISLSRAIGSLYRMSFH</sequence>
<dbReference type="GO" id="GO:0071562">
    <property type="term" value="P:nucleus-vacuole junction assembly"/>
    <property type="evidence" value="ECO:0007669"/>
    <property type="project" value="InterPro"/>
</dbReference>
<dbReference type="Gene3D" id="1.25.10.10">
    <property type="entry name" value="Leucine-rich Repeat Variant"/>
    <property type="match status" value="2"/>
</dbReference>
<evidence type="ECO:0000256" key="1">
    <source>
        <dbReference type="ARBA" id="ARBA00005462"/>
    </source>
</evidence>
<dbReference type="InterPro" id="IPR045156">
    <property type="entry name" value="Vac8"/>
</dbReference>
<name>A0AAD7N7J0_9AGAR</name>
<proteinExistence type="inferred from homology"/>
<keyword evidence="2" id="KW-0677">Repeat</keyword>
<dbReference type="Pfam" id="PF12717">
    <property type="entry name" value="Cnd1"/>
    <property type="match status" value="1"/>
</dbReference>
<organism evidence="4 5">
    <name type="scientific">Mycena metata</name>
    <dbReference type="NCBI Taxonomy" id="1033252"/>
    <lineage>
        <taxon>Eukaryota</taxon>
        <taxon>Fungi</taxon>
        <taxon>Dikarya</taxon>
        <taxon>Basidiomycota</taxon>
        <taxon>Agaricomycotina</taxon>
        <taxon>Agaricomycetes</taxon>
        <taxon>Agaricomycetidae</taxon>
        <taxon>Agaricales</taxon>
        <taxon>Marasmiineae</taxon>
        <taxon>Mycenaceae</taxon>
        <taxon>Mycena</taxon>
    </lineage>
</organism>
<dbReference type="InterPro" id="IPR011989">
    <property type="entry name" value="ARM-like"/>
</dbReference>
<dbReference type="Proteomes" id="UP001215598">
    <property type="component" value="Unassembled WGS sequence"/>
</dbReference>
<dbReference type="PANTHER" id="PTHR47249">
    <property type="entry name" value="VACUOLAR PROTEIN 8"/>
    <property type="match status" value="1"/>
</dbReference>
<dbReference type="SUPFAM" id="SSF48371">
    <property type="entry name" value="ARM repeat"/>
    <property type="match status" value="1"/>
</dbReference>
<feature type="domain" description="Condensin complex subunit 1 C-terminal" evidence="3">
    <location>
        <begin position="158"/>
        <end position="265"/>
    </location>
</feature>
<protein>
    <submittedName>
        <fullName evidence="4">Armadillo-type protein</fullName>
    </submittedName>
</protein>
<evidence type="ECO:0000256" key="2">
    <source>
        <dbReference type="ARBA" id="ARBA00022737"/>
    </source>
</evidence>
<dbReference type="InterPro" id="IPR032682">
    <property type="entry name" value="Cnd1_C"/>
</dbReference>
<dbReference type="PANTHER" id="PTHR47249:SF1">
    <property type="entry name" value="VACUOLAR PROTEIN 8"/>
    <property type="match status" value="1"/>
</dbReference>
<keyword evidence="5" id="KW-1185">Reference proteome</keyword>
<comment type="caution">
    <text evidence="4">The sequence shown here is derived from an EMBL/GenBank/DDBJ whole genome shotgun (WGS) entry which is preliminary data.</text>
</comment>
<dbReference type="InterPro" id="IPR016024">
    <property type="entry name" value="ARM-type_fold"/>
</dbReference>
<dbReference type="AlphaFoldDB" id="A0AAD7N7J0"/>
<evidence type="ECO:0000313" key="4">
    <source>
        <dbReference type="EMBL" id="KAJ7748958.1"/>
    </source>
</evidence>
<dbReference type="EMBL" id="JARKIB010000071">
    <property type="protein sequence ID" value="KAJ7748958.1"/>
    <property type="molecule type" value="Genomic_DNA"/>
</dbReference>
<comment type="similarity">
    <text evidence="1">Belongs to the beta-catenin family.</text>
</comment>
<reference evidence="4" key="1">
    <citation type="submission" date="2023-03" db="EMBL/GenBank/DDBJ databases">
        <title>Massive genome expansion in bonnet fungi (Mycena s.s.) driven by repeated elements and novel gene families across ecological guilds.</title>
        <authorList>
            <consortium name="Lawrence Berkeley National Laboratory"/>
            <person name="Harder C.B."/>
            <person name="Miyauchi S."/>
            <person name="Viragh M."/>
            <person name="Kuo A."/>
            <person name="Thoen E."/>
            <person name="Andreopoulos B."/>
            <person name="Lu D."/>
            <person name="Skrede I."/>
            <person name="Drula E."/>
            <person name="Henrissat B."/>
            <person name="Morin E."/>
            <person name="Kohler A."/>
            <person name="Barry K."/>
            <person name="LaButti K."/>
            <person name="Morin E."/>
            <person name="Salamov A."/>
            <person name="Lipzen A."/>
            <person name="Mereny Z."/>
            <person name="Hegedus B."/>
            <person name="Baldrian P."/>
            <person name="Stursova M."/>
            <person name="Weitz H."/>
            <person name="Taylor A."/>
            <person name="Grigoriev I.V."/>
            <person name="Nagy L.G."/>
            <person name="Martin F."/>
            <person name="Kauserud H."/>
        </authorList>
    </citation>
    <scope>NUCLEOTIDE SEQUENCE</scope>
    <source>
        <strain evidence="4">CBHHK182m</strain>
    </source>
</reference>
<dbReference type="GO" id="GO:0043495">
    <property type="term" value="F:protein-membrane adaptor activity"/>
    <property type="evidence" value="ECO:0007669"/>
    <property type="project" value="InterPro"/>
</dbReference>
<gene>
    <name evidence="4" type="ORF">B0H16DRAFT_1552349</name>
</gene>